<feature type="domain" description="Endonuclease/exonuclease/phosphatase" evidence="1">
    <location>
        <begin position="5"/>
        <end position="252"/>
    </location>
</feature>
<evidence type="ECO:0000313" key="2">
    <source>
        <dbReference type="EMBL" id="UGS35701.1"/>
    </source>
</evidence>
<dbReference type="RefSeq" id="WP_259315383.1">
    <property type="nucleotide sequence ID" value="NZ_CP087164.1"/>
</dbReference>
<organism evidence="2 3">
    <name type="scientific">Capillimicrobium parvum</name>
    <dbReference type="NCBI Taxonomy" id="2884022"/>
    <lineage>
        <taxon>Bacteria</taxon>
        <taxon>Bacillati</taxon>
        <taxon>Actinomycetota</taxon>
        <taxon>Thermoleophilia</taxon>
        <taxon>Solirubrobacterales</taxon>
        <taxon>Capillimicrobiaceae</taxon>
        <taxon>Capillimicrobium</taxon>
    </lineage>
</organism>
<dbReference type="Proteomes" id="UP001162834">
    <property type="component" value="Chromosome"/>
</dbReference>
<dbReference type="EMBL" id="CP087164">
    <property type="protein sequence ID" value="UGS35701.1"/>
    <property type="molecule type" value="Genomic_DNA"/>
</dbReference>
<sequence>MSVLLSWNVAGRVRSVPEQARAIAQRPADLVALQEVRVTALPAWREALGALGYEHIAATLVDAGPRPPERRLGVLVAARGPIEPLAPLDLPWPERHLAVRTPLDGEEVELHVLHAPISSRAGQVKVVTLETVYAALAPPSSTPRILTGDLNTPQYESREGEVQSFARTRSGRIRPTHGERHDAAELGLVVGLLNHGYADAFRVLHGYGRRDRSWLYPHGKMGYRLDHVIVRDLVPTACEYEHAWRDAGLSDHAAIWAALRPAG</sequence>
<evidence type="ECO:0000259" key="1">
    <source>
        <dbReference type="Pfam" id="PF03372"/>
    </source>
</evidence>
<reference evidence="2" key="1">
    <citation type="journal article" date="2022" name="Int. J. Syst. Evol. Microbiol.">
        <title>Pseudomonas aegrilactucae sp. nov. and Pseudomonas morbosilactucae sp. nov., pathogens causing bacterial rot of lettuce in Japan.</title>
        <authorList>
            <person name="Sawada H."/>
            <person name="Fujikawa T."/>
            <person name="Satou M."/>
        </authorList>
    </citation>
    <scope>NUCLEOTIDE SEQUENCE</scope>
    <source>
        <strain evidence="2">0166_1</strain>
    </source>
</reference>
<dbReference type="InterPro" id="IPR036691">
    <property type="entry name" value="Endo/exonu/phosph_ase_sf"/>
</dbReference>
<evidence type="ECO:0000313" key="3">
    <source>
        <dbReference type="Proteomes" id="UP001162834"/>
    </source>
</evidence>
<dbReference type="Gene3D" id="3.60.10.10">
    <property type="entry name" value="Endonuclease/exonuclease/phosphatase"/>
    <property type="match status" value="1"/>
</dbReference>
<dbReference type="KEGG" id="sbae:DSM104329_02096"/>
<dbReference type="Pfam" id="PF03372">
    <property type="entry name" value="Exo_endo_phos"/>
    <property type="match status" value="1"/>
</dbReference>
<dbReference type="AlphaFoldDB" id="A0A9E7BZV0"/>
<proteinExistence type="predicted"/>
<gene>
    <name evidence="2" type="ORF">DSM104329_02096</name>
</gene>
<keyword evidence="3" id="KW-1185">Reference proteome</keyword>
<protein>
    <recommendedName>
        <fullName evidence="1">Endonuclease/exonuclease/phosphatase domain-containing protein</fullName>
    </recommendedName>
</protein>
<accession>A0A9E7BZV0</accession>
<dbReference type="GO" id="GO:0003824">
    <property type="term" value="F:catalytic activity"/>
    <property type="evidence" value="ECO:0007669"/>
    <property type="project" value="InterPro"/>
</dbReference>
<dbReference type="SUPFAM" id="SSF56219">
    <property type="entry name" value="DNase I-like"/>
    <property type="match status" value="1"/>
</dbReference>
<dbReference type="InterPro" id="IPR005135">
    <property type="entry name" value="Endo/exonuclease/phosphatase"/>
</dbReference>
<name>A0A9E7BZV0_9ACTN</name>